<evidence type="ECO:0000313" key="1">
    <source>
        <dbReference type="EMBL" id="CAB3261897.1"/>
    </source>
</evidence>
<accession>A0A6F9DHE4</accession>
<gene>
    <name evidence="1" type="primary">LOC100177484-002</name>
</gene>
<dbReference type="EMBL" id="LR786524">
    <property type="protein sequence ID" value="CAB3261897.1"/>
    <property type="molecule type" value="mRNA"/>
</dbReference>
<name>A0A6F9DHE4_9ASCI</name>
<dbReference type="AlphaFoldDB" id="A0A6F9DHE4"/>
<proteinExistence type="evidence at transcript level"/>
<sequence>MELEEEPSLEIRYSAEEAGKVFEQVESRSGIRFVVLQKQKHYGSRDWNPTAKCRVYWEHPTVDPDLSIPIQFDGQPFMFVGRKVMGCHQGIDKNREKKLKYYEQKKQNSDAGFFIKERKPRTSKKVNCPAQIYSLQIAKFPDYGVSANTSKDRRIASKQLREDLQNDVEVVYNSIYITKIPKLSDHKGHLVAGQINDEIVPAPVRPPPKRRNRANNLIKKCAEVTQSITNATCNVKDEPYLQELLLTLETLQNSVIAHTLDIEALSDQSMSKRARLTNIPVANEVTIEISTNDENFGT</sequence>
<dbReference type="InterPro" id="IPR029309">
    <property type="entry name" value="CaRF"/>
</dbReference>
<protein>
    <submittedName>
        <fullName evidence="1">Uncharacterized protein LOC100177484</fullName>
    </submittedName>
</protein>
<reference evidence="1" key="1">
    <citation type="submission" date="2020-04" db="EMBL/GenBank/DDBJ databases">
        <authorList>
            <person name="Neveu A P."/>
        </authorList>
    </citation>
    <scope>NUCLEOTIDE SEQUENCE</scope>
    <source>
        <tissue evidence="1">Whole embryo</tissue>
    </source>
</reference>
<dbReference type="Pfam" id="PF15299">
    <property type="entry name" value="ALS2CR8"/>
    <property type="match status" value="1"/>
</dbReference>
<organism evidence="1">
    <name type="scientific">Phallusia mammillata</name>
    <dbReference type="NCBI Taxonomy" id="59560"/>
    <lineage>
        <taxon>Eukaryota</taxon>
        <taxon>Metazoa</taxon>
        <taxon>Chordata</taxon>
        <taxon>Tunicata</taxon>
        <taxon>Ascidiacea</taxon>
        <taxon>Phlebobranchia</taxon>
        <taxon>Ascidiidae</taxon>
        <taxon>Phallusia</taxon>
    </lineage>
</organism>
<dbReference type="PANTHER" id="PTHR47456">
    <property type="entry name" value="PHD-TYPE DOMAIN-CONTAINING PROTEIN"/>
    <property type="match status" value="1"/>
</dbReference>
<dbReference type="GO" id="GO:0003700">
    <property type="term" value="F:DNA-binding transcription factor activity"/>
    <property type="evidence" value="ECO:0007669"/>
    <property type="project" value="InterPro"/>
</dbReference>